<dbReference type="EMBL" id="JXXV01000007">
    <property type="protein sequence ID" value="KJY84484.1"/>
    <property type="molecule type" value="Genomic_DNA"/>
</dbReference>
<protein>
    <recommendedName>
        <fullName evidence="4">DUF2909 domain-containing protein</fullName>
    </recommendedName>
</protein>
<proteinExistence type="predicted"/>
<evidence type="ECO:0000313" key="2">
    <source>
        <dbReference type="EMBL" id="KJY84484.1"/>
    </source>
</evidence>
<evidence type="ECO:0000313" key="3">
    <source>
        <dbReference type="Proteomes" id="UP000033673"/>
    </source>
</evidence>
<dbReference type="InterPro" id="IPR021313">
    <property type="entry name" value="DUF2909"/>
</dbReference>
<dbReference type="AlphaFoldDB" id="A0A0F4NNN8"/>
<organism evidence="2 3">
    <name type="scientific">Vibrio galatheae</name>
    <dbReference type="NCBI Taxonomy" id="579748"/>
    <lineage>
        <taxon>Bacteria</taxon>
        <taxon>Pseudomonadati</taxon>
        <taxon>Pseudomonadota</taxon>
        <taxon>Gammaproteobacteria</taxon>
        <taxon>Vibrionales</taxon>
        <taxon>Vibrionaceae</taxon>
        <taxon>Vibrio</taxon>
    </lineage>
</organism>
<dbReference type="STRING" id="579748.TW81_02850"/>
<dbReference type="OrthoDB" id="5706633at2"/>
<comment type="caution">
    <text evidence="2">The sequence shown here is derived from an EMBL/GenBank/DDBJ whole genome shotgun (WGS) entry which is preliminary data.</text>
</comment>
<reference evidence="2 3" key="1">
    <citation type="journal article" date="2015" name="BMC Genomics">
        <title>Genome mining reveals unlocked bioactive potential of marine Gram-negative bacteria.</title>
        <authorList>
            <person name="Machado H."/>
            <person name="Sonnenschein E.C."/>
            <person name="Melchiorsen J."/>
            <person name="Gram L."/>
        </authorList>
    </citation>
    <scope>NUCLEOTIDE SEQUENCE [LARGE SCALE GENOMIC DNA]</scope>
    <source>
        <strain evidence="2 3">S2757</strain>
    </source>
</reference>
<keyword evidence="3" id="KW-1185">Reference proteome</keyword>
<name>A0A0F4NNN8_9VIBR</name>
<evidence type="ECO:0008006" key="4">
    <source>
        <dbReference type="Google" id="ProtNLM"/>
    </source>
</evidence>
<sequence>MVFIFKLVLVLLLLFIIFNLGRAMFEMVKGPDADEDSESENPHQDKPMSFYLGRRVFLSALAVILLIAALLSGFIDPNSRPY</sequence>
<gene>
    <name evidence="2" type="ORF">TW81_02850</name>
</gene>
<evidence type="ECO:0000256" key="1">
    <source>
        <dbReference type="SAM" id="Phobius"/>
    </source>
</evidence>
<keyword evidence="1" id="KW-0472">Membrane</keyword>
<dbReference type="Proteomes" id="UP000033673">
    <property type="component" value="Unassembled WGS sequence"/>
</dbReference>
<keyword evidence="1" id="KW-1133">Transmembrane helix</keyword>
<accession>A0A0F4NNN8</accession>
<dbReference type="RefSeq" id="WP_045954228.1">
    <property type="nucleotide sequence ID" value="NZ_JXXV01000007.1"/>
</dbReference>
<keyword evidence="1" id="KW-0812">Transmembrane</keyword>
<feature type="transmembrane region" description="Helical" evidence="1">
    <location>
        <begin position="56"/>
        <end position="75"/>
    </location>
</feature>
<dbReference type="PATRIC" id="fig|579748.3.peg.591"/>
<dbReference type="Pfam" id="PF11137">
    <property type="entry name" value="DUF2909"/>
    <property type="match status" value="1"/>
</dbReference>